<organism evidence="1 2">
    <name type="scientific">Alkalihalophilus lindianensis</name>
    <dbReference type="NCBI Taxonomy" id="1630542"/>
    <lineage>
        <taxon>Bacteria</taxon>
        <taxon>Bacillati</taxon>
        <taxon>Bacillota</taxon>
        <taxon>Bacilli</taxon>
        <taxon>Bacillales</taxon>
        <taxon>Bacillaceae</taxon>
        <taxon>Alkalihalophilus</taxon>
    </lineage>
</organism>
<proteinExistence type="predicted"/>
<reference evidence="1 2" key="1">
    <citation type="submission" date="2023-10" db="EMBL/GenBank/DDBJ databases">
        <title>Screening of Alkalihalobacillus lindianensis BZ-TG-R113 and Its Alleviation of Salt Stress on Rapeseed Growth.</title>
        <authorList>
            <person name="Zhao B."/>
            <person name="Guo T."/>
        </authorList>
    </citation>
    <scope>NUCLEOTIDE SEQUENCE [LARGE SCALE GENOMIC DNA]</scope>
    <source>
        <strain evidence="1 2">BZ-TG-R113</strain>
    </source>
</reference>
<dbReference type="Proteomes" id="UP001287282">
    <property type="component" value="Unassembled WGS sequence"/>
</dbReference>
<protein>
    <submittedName>
        <fullName evidence="1">Dihydropyrimidine dehydrogenase</fullName>
    </submittedName>
</protein>
<dbReference type="InterPro" id="IPR036188">
    <property type="entry name" value="FAD/NAD-bd_sf"/>
</dbReference>
<keyword evidence="2" id="KW-1185">Reference proteome</keyword>
<evidence type="ECO:0000313" key="1">
    <source>
        <dbReference type="EMBL" id="MDV2687266.1"/>
    </source>
</evidence>
<feature type="non-terminal residue" evidence="1">
    <location>
        <position position="1"/>
    </location>
</feature>
<comment type="caution">
    <text evidence="1">The sequence shown here is derived from an EMBL/GenBank/DDBJ whole genome shotgun (WGS) entry which is preliminary data.</text>
</comment>
<accession>A0ABU3XH89</accession>
<evidence type="ECO:0000313" key="2">
    <source>
        <dbReference type="Proteomes" id="UP001287282"/>
    </source>
</evidence>
<dbReference type="SUPFAM" id="SSF51905">
    <property type="entry name" value="FAD/NAD(P)-binding domain"/>
    <property type="match status" value="1"/>
</dbReference>
<feature type="non-terminal residue" evidence="1">
    <location>
        <position position="87"/>
    </location>
</feature>
<name>A0ABU3XH89_9BACI</name>
<gene>
    <name evidence="1" type="ORF">RYX56_23245</name>
</gene>
<sequence>IETIEGAPAVQKEKEYVFKLGVPLISEFKPVEFIGQSRVERVKFEHMSNGSILEIAADTVILAVGQTMQPGAATWRDSGDIFSGGDM</sequence>
<dbReference type="Gene3D" id="3.50.50.60">
    <property type="entry name" value="FAD/NAD(P)-binding domain"/>
    <property type="match status" value="1"/>
</dbReference>
<dbReference type="EMBL" id="JAWJBA010000514">
    <property type="protein sequence ID" value="MDV2687266.1"/>
    <property type="molecule type" value="Genomic_DNA"/>
</dbReference>